<dbReference type="RefSeq" id="WP_078697137.1">
    <property type="nucleotide sequence ID" value="NZ_FUYH01000017.1"/>
</dbReference>
<sequence length="516" mass="61317">MYTIKLKLYKPSKRKRDIIDETMKNYSLAYQYLLDRAYEDIKRIERDFKDSIGNYSTMNIIKWIDKDICKELNRFSIEPFKDALKMEFASTIVGYLKLKQSKGRVCYPCAYISDEKLERMYSNITKDFLENKKDFSYYEAEIEKILKKNKPKPLFFGRYDKNRNYCLLYDEKSNRYFAKLYLLNVKSTKRERINVSDERKLKYVYKDFETVEDRGRKECFLLFPLSFGKYQEEYLKQALKNPSILKVARLVKENGEYYLLITLDIKMPDRIETNNFMGVSRGINDDIYYTISDNEGCELESGFISNDNIHCIANQIVERAYDNKCQVIMHKNFNMGDKLKWVDGEREIMPRLSPREYNKLCSILNYKLLEKGLPSPVKVSCKGIYTTCPSCLSNTIKNRFSEKLYICVYCGYADSIEHVGSLNTSRRLIKYRQDKIKIKVVKNNGVLRFINKDLDLNFVPQNPYNCKEEFIEHLKLLIKDFYSKGSINDKNYKKRFSLIKKIENSKDIFEQIQIIE</sequence>
<evidence type="ECO:0000313" key="2">
    <source>
        <dbReference type="Proteomes" id="UP000190105"/>
    </source>
</evidence>
<dbReference type="Proteomes" id="UP000190105">
    <property type="component" value="Unassembled WGS sequence"/>
</dbReference>
<dbReference type="OrthoDB" id="1736677at2"/>
<dbReference type="AlphaFoldDB" id="A0A1T4XZX2"/>
<keyword evidence="2" id="KW-1185">Reference proteome</keyword>
<dbReference type="STRING" id="1147123.SAMN05443428_11728"/>
<proteinExistence type="predicted"/>
<gene>
    <name evidence="1" type="ORF">SAMN05443428_11728</name>
</gene>
<dbReference type="EMBL" id="FUYH01000017">
    <property type="protein sequence ID" value="SKA95066.1"/>
    <property type="molecule type" value="Genomic_DNA"/>
</dbReference>
<reference evidence="2" key="1">
    <citation type="submission" date="2017-02" db="EMBL/GenBank/DDBJ databases">
        <authorList>
            <person name="Varghese N."/>
            <person name="Submissions S."/>
        </authorList>
    </citation>
    <scope>NUCLEOTIDE SEQUENCE [LARGE SCALE GENOMIC DNA]</scope>
    <source>
        <strain evidence="2">USBA 833</strain>
    </source>
</reference>
<protein>
    <submittedName>
        <fullName evidence="1">Putative transposase</fullName>
    </submittedName>
</protein>
<organism evidence="1 2">
    <name type="scientific">Caloramator quimbayensis</name>
    <dbReference type="NCBI Taxonomy" id="1147123"/>
    <lineage>
        <taxon>Bacteria</taxon>
        <taxon>Bacillati</taxon>
        <taxon>Bacillota</taxon>
        <taxon>Clostridia</taxon>
        <taxon>Eubacteriales</taxon>
        <taxon>Clostridiaceae</taxon>
        <taxon>Caloramator</taxon>
    </lineage>
</organism>
<accession>A0A1T4XZX2</accession>
<name>A0A1T4XZX2_9CLOT</name>
<evidence type="ECO:0000313" key="1">
    <source>
        <dbReference type="EMBL" id="SKA95066.1"/>
    </source>
</evidence>